<comment type="caution">
    <text evidence="5">The sequence shown here is derived from an EMBL/GenBank/DDBJ whole genome shotgun (WGS) entry which is preliminary data.</text>
</comment>
<name>A0ABS1PDX2_9ACTN</name>
<dbReference type="PANTHER" id="PTHR43490">
    <property type="entry name" value="(+)-NEOMENTHOL DEHYDROGENASE"/>
    <property type="match status" value="1"/>
</dbReference>
<dbReference type="SUPFAM" id="SSF51735">
    <property type="entry name" value="NAD(P)-binding Rossmann-fold domains"/>
    <property type="match status" value="1"/>
</dbReference>
<dbReference type="EMBL" id="JAERRH010000047">
    <property type="protein sequence ID" value="MBL1110584.1"/>
    <property type="molecule type" value="Genomic_DNA"/>
</dbReference>
<keyword evidence="2" id="KW-0521">NADP</keyword>
<dbReference type="RefSeq" id="WP_201827853.1">
    <property type="nucleotide sequence ID" value="NZ_JAERRH010000047.1"/>
</dbReference>
<dbReference type="PRINTS" id="PR00080">
    <property type="entry name" value="SDRFAMILY"/>
</dbReference>
<dbReference type="Proteomes" id="UP000621386">
    <property type="component" value="Unassembled WGS sequence"/>
</dbReference>
<dbReference type="CDD" id="cd05324">
    <property type="entry name" value="carb_red_PTCR-like_SDR_c"/>
    <property type="match status" value="1"/>
</dbReference>
<dbReference type="PRINTS" id="PR00081">
    <property type="entry name" value="GDHRDH"/>
</dbReference>
<proteinExistence type="inferred from homology"/>
<keyword evidence="3" id="KW-0560">Oxidoreductase</keyword>
<evidence type="ECO:0000256" key="3">
    <source>
        <dbReference type="ARBA" id="ARBA00023002"/>
    </source>
</evidence>
<evidence type="ECO:0000313" key="5">
    <source>
        <dbReference type="EMBL" id="MBL1110584.1"/>
    </source>
</evidence>
<organism evidence="5 6">
    <name type="scientific">Streptomyces musisoli</name>
    <dbReference type="NCBI Taxonomy" id="2802280"/>
    <lineage>
        <taxon>Bacteria</taxon>
        <taxon>Bacillati</taxon>
        <taxon>Actinomycetota</taxon>
        <taxon>Actinomycetes</taxon>
        <taxon>Kitasatosporales</taxon>
        <taxon>Streptomycetaceae</taxon>
        <taxon>Streptomyces</taxon>
    </lineage>
</organism>
<dbReference type="PANTHER" id="PTHR43490:SF99">
    <property type="entry name" value="SHORT-CHAIN DEHYDROGENASE_REDUCTASE"/>
    <property type="match status" value="1"/>
</dbReference>
<comment type="similarity">
    <text evidence="1 4">Belongs to the short-chain dehydrogenases/reductases (SDR) family.</text>
</comment>
<evidence type="ECO:0000256" key="1">
    <source>
        <dbReference type="ARBA" id="ARBA00006484"/>
    </source>
</evidence>
<dbReference type="InterPro" id="IPR036291">
    <property type="entry name" value="NAD(P)-bd_dom_sf"/>
</dbReference>
<gene>
    <name evidence="5" type="ORF">JK361_39620</name>
</gene>
<evidence type="ECO:0000313" key="6">
    <source>
        <dbReference type="Proteomes" id="UP000621386"/>
    </source>
</evidence>
<keyword evidence="6" id="KW-1185">Reference proteome</keyword>
<dbReference type="InterPro" id="IPR045313">
    <property type="entry name" value="CBR1-like"/>
</dbReference>
<accession>A0ABS1PDX2</accession>
<dbReference type="Pfam" id="PF00106">
    <property type="entry name" value="adh_short"/>
    <property type="match status" value="1"/>
</dbReference>
<dbReference type="Gene3D" id="3.40.50.720">
    <property type="entry name" value="NAD(P)-binding Rossmann-like Domain"/>
    <property type="match status" value="1"/>
</dbReference>
<protein>
    <submittedName>
        <fullName evidence="5">SDR family oxidoreductase</fullName>
    </submittedName>
</protein>
<dbReference type="InterPro" id="IPR002347">
    <property type="entry name" value="SDR_fam"/>
</dbReference>
<reference evidence="5 6" key="1">
    <citation type="submission" date="2021-01" db="EMBL/GenBank/DDBJ databases">
        <title>WGS of actinomycetes isolated from Thailand.</title>
        <authorList>
            <person name="Thawai C."/>
        </authorList>
    </citation>
    <scope>NUCLEOTIDE SEQUENCE [LARGE SCALE GENOMIC DNA]</scope>
    <source>
        <strain evidence="5 6">CH5-8</strain>
    </source>
</reference>
<evidence type="ECO:0000256" key="2">
    <source>
        <dbReference type="ARBA" id="ARBA00022857"/>
    </source>
</evidence>
<evidence type="ECO:0000256" key="4">
    <source>
        <dbReference type="RuleBase" id="RU000363"/>
    </source>
</evidence>
<sequence length="250" mass="25716">MNETMITLVTGANKGIGRQIAAQLGALGHSVVVGARDTELGRKAATELRESGADATSVMLDVTDPDSAAAAAAEIESRYGRLDALVNNAGISVPPGSDPGDQRPSTADMDVLRAVFETNYFGVIAVTNAMLPLLRRSASPRIVNVSSSVGSLTINADLKGTDGPPLMPVSAGYATSKTALTALTLQYAWDLLAEDIKVNAVCPGYVATDLNGHRGHRTPAEGAVAAVRMATIGADGPTGTFTDDEGPAPW</sequence>